<keyword evidence="3" id="KW-1185">Reference proteome</keyword>
<dbReference type="InterPro" id="IPR004676">
    <property type="entry name" value="Cd-R_transporter"/>
</dbReference>
<keyword evidence="1" id="KW-1133">Transmembrane helix</keyword>
<dbReference type="PATRIC" id="fig|1267003.4.peg.1173"/>
<keyword evidence="1" id="KW-0472">Membrane</keyword>
<dbReference type="AlphaFoldDB" id="A0A0R1GYB4"/>
<accession>A0A0R1GYB4</accession>
<dbReference type="RefSeq" id="WP_020089908.1">
    <property type="nucleotide sequence ID" value="NZ_AZCZ01000029.1"/>
</dbReference>
<evidence type="ECO:0000256" key="1">
    <source>
        <dbReference type="SAM" id="Phobius"/>
    </source>
</evidence>
<feature type="transmembrane region" description="Helical" evidence="1">
    <location>
        <begin position="39"/>
        <end position="58"/>
    </location>
</feature>
<sequence>MSLSLLFTSIGIFFVTDTDDLIVLLLLWLAAKNRRQARAIIIGQYLGIITLILASWLISRGMLHFNVAHWTHWLGLVPFILGVTGLVNWWPARHNQTLPPQLTRVVSLPLVWSLTLGNGGDNLSIYIPFFTSLTATDFSGVFLIFLVLVALWLVASHRLARSTAATTFFARFGAWLSPLLFIIVGLAILF</sequence>
<evidence type="ECO:0000313" key="3">
    <source>
        <dbReference type="Proteomes" id="UP000051176"/>
    </source>
</evidence>
<dbReference type="Pfam" id="PF03596">
    <property type="entry name" value="Cad"/>
    <property type="match status" value="1"/>
</dbReference>
<protein>
    <submittedName>
        <fullName evidence="2">Permease, cadmium resistance protein</fullName>
    </submittedName>
</protein>
<reference evidence="2 3" key="1">
    <citation type="journal article" date="2015" name="Genome Announc.">
        <title>Expanding the biotechnology potential of lactobacilli through comparative genomics of 213 strains and associated genera.</title>
        <authorList>
            <person name="Sun Z."/>
            <person name="Harris H.M."/>
            <person name="McCann A."/>
            <person name="Guo C."/>
            <person name="Argimon S."/>
            <person name="Zhang W."/>
            <person name="Yang X."/>
            <person name="Jeffery I.B."/>
            <person name="Cooney J.C."/>
            <person name="Kagawa T.F."/>
            <person name="Liu W."/>
            <person name="Song Y."/>
            <person name="Salvetti E."/>
            <person name="Wrobel A."/>
            <person name="Rasinkangas P."/>
            <person name="Parkhill J."/>
            <person name="Rea M.C."/>
            <person name="O'Sullivan O."/>
            <person name="Ritari J."/>
            <person name="Douillard F.P."/>
            <person name="Paul Ross R."/>
            <person name="Yang R."/>
            <person name="Briner A.E."/>
            <person name="Felis G.E."/>
            <person name="de Vos W.M."/>
            <person name="Barrangou R."/>
            <person name="Klaenhammer T.R."/>
            <person name="Caufield P.W."/>
            <person name="Cui Y."/>
            <person name="Zhang H."/>
            <person name="O'Toole P.W."/>
        </authorList>
    </citation>
    <scope>NUCLEOTIDE SEQUENCE [LARGE SCALE GENOMIC DNA]</scope>
    <source>
        <strain evidence="2 3">ATCC 53295</strain>
    </source>
</reference>
<feature type="transmembrane region" description="Helical" evidence="1">
    <location>
        <begin position="6"/>
        <end position="27"/>
    </location>
</feature>
<dbReference type="Proteomes" id="UP000051176">
    <property type="component" value="Unassembled WGS sequence"/>
</dbReference>
<feature type="transmembrane region" description="Helical" evidence="1">
    <location>
        <begin position="70"/>
        <end position="90"/>
    </location>
</feature>
<dbReference type="OrthoDB" id="7995400at2"/>
<feature type="transmembrane region" description="Helical" evidence="1">
    <location>
        <begin position="168"/>
        <end position="189"/>
    </location>
</feature>
<name>A0A0R1GYB4_9LACO</name>
<dbReference type="eggNOG" id="COG4300">
    <property type="taxonomic scope" value="Bacteria"/>
</dbReference>
<dbReference type="EMBL" id="AZCZ01000029">
    <property type="protein sequence ID" value="KRK36122.1"/>
    <property type="molecule type" value="Genomic_DNA"/>
</dbReference>
<dbReference type="STRING" id="357278.IV61_GL001373"/>
<comment type="caution">
    <text evidence="2">The sequence shown here is derived from an EMBL/GenBank/DDBJ whole genome shotgun (WGS) entry which is preliminary data.</text>
</comment>
<gene>
    <name evidence="2" type="ORF">FD07_GL001104</name>
</gene>
<feature type="transmembrane region" description="Helical" evidence="1">
    <location>
        <begin position="102"/>
        <end position="118"/>
    </location>
</feature>
<proteinExistence type="predicted"/>
<evidence type="ECO:0000313" key="2">
    <source>
        <dbReference type="EMBL" id="KRK36122.1"/>
    </source>
</evidence>
<organism evidence="2 3">
    <name type="scientific">Levilactobacillus parabrevis ATCC 53295</name>
    <dbReference type="NCBI Taxonomy" id="1267003"/>
    <lineage>
        <taxon>Bacteria</taxon>
        <taxon>Bacillati</taxon>
        <taxon>Bacillota</taxon>
        <taxon>Bacilli</taxon>
        <taxon>Lactobacillales</taxon>
        <taxon>Lactobacillaceae</taxon>
        <taxon>Levilactobacillus</taxon>
    </lineage>
</organism>
<feature type="transmembrane region" description="Helical" evidence="1">
    <location>
        <begin position="138"/>
        <end position="156"/>
    </location>
</feature>
<keyword evidence="1" id="KW-0812">Transmembrane</keyword>